<name>W7JSB1_PLAFA</name>
<feature type="compositionally biased region" description="Basic and acidic residues" evidence="2">
    <location>
        <begin position="225"/>
        <end position="241"/>
    </location>
</feature>
<proteinExistence type="inferred from homology"/>
<comment type="similarity">
    <text evidence="1">Belongs to the sigma-70 factor family.</text>
</comment>
<dbReference type="PANTHER" id="PTHR30603:SF47">
    <property type="entry name" value="RNA POLYMERASE SIGMA FACTOR SIGD, CHLOROPLASTIC"/>
    <property type="match status" value="1"/>
</dbReference>
<dbReference type="EMBL" id="KE124474">
    <property type="protein sequence ID" value="EWC77779.1"/>
    <property type="molecule type" value="Genomic_DNA"/>
</dbReference>
<dbReference type="InterPro" id="IPR050239">
    <property type="entry name" value="Sigma-70_RNA_pol_init_factors"/>
</dbReference>
<evidence type="ECO:0000313" key="5">
    <source>
        <dbReference type="Proteomes" id="UP000030697"/>
    </source>
</evidence>
<dbReference type="PANTHER" id="PTHR30603">
    <property type="entry name" value="RNA POLYMERASE SIGMA FACTOR RPO"/>
    <property type="match status" value="1"/>
</dbReference>
<feature type="compositionally biased region" description="Low complexity" evidence="2">
    <location>
        <begin position="481"/>
        <end position="490"/>
    </location>
</feature>
<dbReference type="InterPro" id="IPR013324">
    <property type="entry name" value="RNA_pol_sigma_r3/r4-like"/>
</dbReference>
<evidence type="ECO:0008006" key="6">
    <source>
        <dbReference type="Google" id="ProtNLM"/>
    </source>
</evidence>
<evidence type="ECO:0000256" key="2">
    <source>
        <dbReference type="SAM" id="MobiDB-lite"/>
    </source>
</evidence>
<feature type="compositionally biased region" description="Basic and acidic residues" evidence="2">
    <location>
        <begin position="469"/>
        <end position="480"/>
    </location>
</feature>
<accession>W7JSB1</accession>
<dbReference type="InterPro" id="IPR036388">
    <property type="entry name" value="WH-like_DNA-bd_sf"/>
</dbReference>
<dbReference type="OrthoDB" id="392298at2759"/>
<feature type="transmembrane region" description="Helical" evidence="3">
    <location>
        <begin position="951"/>
        <end position="972"/>
    </location>
</feature>
<dbReference type="Gene3D" id="1.10.10.10">
    <property type="entry name" value="Winged helix-like DNA-binding domain superfamily/Winged helix DNA-binding domain"/>
    <property type="match status" value="1"/>
</dbReference>
<feature type="compositionally biased region" description="Polar residues" evidence="2">
    <location>
        <begin position="456"/>
        <end position="468"/>
    </location>
</feature>
<gene>
    <name evidence="4" type="ORF">C923_01567</name>
</gene>
<dbReference type="SUPFAM" id="SSF88659">
    <property type="entry name" value="Sigma3 and sigma4 domains of RNA polymerase sigma factors"/>
    <property type="match status" value="1"/>
</dbReference>
<evidence type="ECO:0000256" key="3">
    <source>
        <dbReference type="SAM" id="Phobius"/>
    </source>
</evidence>
<evidence type="ECO:0000313" key="4">
    <source>
        <dbReference type="EMBL" id="EWC77779.1"/>
    </source>
</evidence>
<dbReference type="Proteomes" id="UP000030697">
    <property type="component" value="Unassembled WGS sequence"/>
</dbReference>
<feature type="transmembrane region" description="Helical" evidence="3">
    <location>
        <begin position="978"/>
        <end position="999"/>
    </location>
</feature>
<protein>
    <recommendedName>
        <fullName evidence="6">RNA polymerase sigma-70 region 3 domain-containing protein</fullName>
    </recommendedName>
</protein>
<feature type="region of interest" description="Disordered" evidence="2">
    <location>
        <begin position="219"/>
        <end position="256"/>
    </location>
</feature>
<feature type="transmembrane region" description="Helical" evidence="3">
    <location>
        <begin position="916"/>
        <end position="939"/>
    </location>
</feature>
<evidence type="ECO:0000256" key="1">
    <source>
        <dbReference type="ARBA" id="ARBA00007788"/>
    </source>
</evidence>
<dbReference type="AlphaFoldDB" id="W7JSB1"/>
<keyword evidence="3" id="KW-0812">Transmembrane</keyword>
<feature type="compositionally biased region" description="Low complexity" evidence="2">
    <location>
        <begin position="242"/>
        <end position="256"/>
    </location>
</feature>
<organism evidence="4 5">
    <name type="scientific">Plasmodium falciparum UGT5.1</name>
    <dbReference type="NCBI Taxonomy" id="1237627"/>
    <lineage>
        <taxon>Eukaryota</taxon>
        <taxon>Sar</taxon>
        <taxon>Alveolata</taxon>
        <taxon>Apicomplexa</taxon>
        <taxon>Aconoidasida</taxon>
        <taxon>Haemosporida</taxon>
        <taxon>Plasmodiidae</taxon>
        <taxon>Plasmodium</taxon>
        <taxon>Plasmodium (Laverania)</taxon>
    </lineage>
</organism>
<feature type="transmembrane region" description="Helical" evidence="3">
    <location>
        <begin position="1164"/>
        <end position="1183"/>
    </location>
</feature>
<reference evidence="4 5" key="1">
    <citation type="submission" date="2013-02" db="EMBL/GenBank/DDBJ databases">
        <title>The Genome Sequence of Plasmodium falciparum UGT5.1.</title>
        <authorList>
            <consortium name="The Broad Institute Genome Sequencing Platform"/>
            <consortium name="The Broad Institute Genome Sequencing Center for Infectious Disease"/>
            <person name="Neafsey D."/>
            <person name="Cheeseman I."/>
            <person name="Volkman S."/>
            <person name="Adams J."/>
            <person name="Walker B."/>
            <person name="Young S.K."/>
            <person name="Zeng Q."/>
            <person name="Gargeya S."/>
            <person name="Fitzgerald M."/>
            <person name="Haas B."/>
            <person name="Abouelleil A."/>
            <person name="Alvarado L."/>
            <person name="Arachchi H.M."/>
            <person name="Berlin A.M."/>
            <person name="Chapman S.B."/>
            <person name="Dewar J."/>
            <person name="Goldberg J."/>
            <person name="Griggs A."/>
            <person name="Gujja S."/>
            <person name="Hansen M."/>
            <person name="Howarth C."/>
            <person name="Imamovic A."/>
            <person name="Larimer J."/>
            <person name="McCowan C."/>
            <person name="Murphy C."/>
            <person name="Neiman D."/>
            <person name="Pearson M."/>
            <person name="Priest M."/>
            <person name="Roberts A."/>
            <person name="Saif S."/>
            <person name="Shea T."/>
            <person name="Sisk P."/>
            <person name="Sykes S."/>
            <person name="Wortman J."/>
            <person name="Nusbaum C."/>
            <person name="Birren B."/>
        </authorList>
    </citation>
    <scope>NUCLEOTIDE SEQUENCE [LARGE SCALE GENOMIC DNA]</scope>
    <source>
        <strain evidence="4 5">UGT5.1</strain>
    </source>
</reference>
<keyword evidence="3" id="KW-1133">Transmembrane helix</keyword>
<feature type="region of interest" description="Disordered" evidence="2">
    <location>
        <begin position="420"/>
        <end position="490"/>
    </location>
</feature>
<sequence length="1191" mass="141695">MIYSIKYHLLCFLETLKIIILNIRIKKEKGQKNKRNNNKIINNICILFKYVWVLGLLLCHKDIWIVHSYHIKNDRTRKNSYNFLKPIKYDLFTHKKNVYTSNKHNKKKTILETFKGIIKKKYNIGSRVKEDYYDNIVENKNKISKKDVSKEINKNNNYFNNLCYSDMINKTVDEHVNFDDGIINYFVLNSNPNLSFLLNSNEKGKKIYTVNIKNKKNVSEDLENDDNKSEEETTIKNEHSKNNNNSKNNINNNSKNNINNKCKIKLKLKRGYMNEIYEREKKKLSIILSTLKDKSIFKKKKNKMKETILLLNGQTVKTEVIKQYLFHKLRLEYYESIRDQKKILTLDLWSKEINMSVENLKKLIVYIYKMKNLVQKEDEDLLIKTYFYNKTNMFTLFRNNYTDNDIPLDYDLLEKKEDTKNNNENNISHEILDDQDPSPNLINDKKNKKNRKKNNVQNDYDVNTPNNLKENDNILKRDHNTNNNNKNNENNYDIFMDYFDNAEKVLYNDCENLINVEVQKFMECIKDIVFFENSIYLIEKLENRPPLLEELTYAYNYDKDIFLKKLENKIKLSQKLLIYFIPLINSTVKRIEANFSSNLSEDDFLLVSLDAVKNGFKKYDVEKLGIKNLTKYVYIWAKNSTYNYYQKHKSFISISPHTYSEYNKIKKFEDSFLEKHNRKPNIKEISEGLNLSEERVEKALTSFVNIIDAEKPIVYHNNKSGNEEKNTYKDLIVNSDDIHSFNEIMYNDIVIKALRTFICKGLKKKINKLIIFMKFGLFLKKKIYTDEEICEILKISKKKFQKQFEDSLNEIKKYITKIKSNKSQLDTNFDFASYLNLTQFLISRSYNNNLFCRKKNIRPLKIYVYPSFIKNIIKPLENAYFRNYFMYRSLARICVSLSSAFSLGAKLYLYKKNMNSLFLTQLLMNNEILIKILKICWLYKLSHFIDKNVKLCRYLSTVFYIISIYLDIFSTYNLANNIYIYYLFYSLSSILKSLSILTYTSIRSNINFQVYQMLTLQKKNYEKKYKITNTSHKNNTPIDRYSHSTSSTNVEHNNIHSNDNATTIHKNNILNESTQNGHNNIENIHLKNNVIHNTKDVHNNLDIHSEVENTDEDYKIYDNHIEKNKLSINTKNFCIGEISVIIDLLSTLVDLSTILFLFQATKFIKQNLCFYIFISALHLFFSYKEIQYLLI</sequence>
<keyword evidence="3" id="KW-0472">Membrane</keyword>